<feature type="domain" description="UspA" evidence="2">
    <location>
        <begin position="151"/>
        <end position="289"/>
    </location>
</feature>
<comment type="similarity">
    <text evidence="1">Belongs to the universal stress protein A family.</text>
</comment>
<dbReference type="RefSeq" id="WP_076145944.1">
    <property type="nucleotide sequence ID" value="NZ_LWLN01000001.1"/>
</dbReference>
<dbReference type="InterPro" id="IPR006016">
    <property type="entry name" value="UspA"/>
</dbReference>
<keyword evidence="4" id="KW-1185">Reference proteome</keyword>
<dbReference type="Gene3D" id="3.40.50.620">
    <property type="entry name" value="HUPs"/>
    <property type="match status" value="2"/>
</dbReference>
<name>A0A1S8AWV9_9EURY</name>
<dbReference type="OrthoDB" id="105697at2157"/>
<dbReference type="SUPFAM" id="SSF52402">
    <property type="entry name" value="Adenine nucleotide alpha hydrolases-like"/>
    <property type="match status" value="2"/>
</dbReference>
<organism evidence="3 4">
    <name type="scientific">Natrinema saccharevitans</name>
    <dbReference type="NCBI Taxonomy" id="301967"/>
    <lineage>
        <taxon>Archaea</taxon>
        <taxon>Methanobacteriati</taxon>
        <taxon>Methanobacteriota</taxon>
        <taxon>Stenosarchaea group</taxon>
        <taxon>Halobacteria</taxon>
        <taxon>Halobacteriales</taxon>
        <taxon>Natrialbaceae</taxon>
        <taxon>Natrinema</taxon>
    </lineage>
</organism>
<dbReference type="Proteomes" id="UP000189370">
    <property type="component" value="Unassembled WGS sequence"/>
</dbReference>
<dbReference type="InterPro" id="IPR006015">
    <property type="entry name" value="Universal_stress_UspA"/>
</dbReference>
<dbReference type="EMBL" id="LWLN01000001">
    <property type="protein sequence ID" value="OLZ41280.1"/>
    <property type="molecule type" value="Genomic_DNA"/>
</dbReference>
<accession>A0A1S8AWV9</accession>
<dbReference type="Pfam" id="PF00582">
    <property type="entry name" value="Usp"/>
    <property type="match status" value="2"/>
</dbReference>
<dbReference type="InterPro" id="IPR014729">
    <property type="entry name" value="Rossmann-like_a/b/a_fold"/>
</dbReference>
<evidence type="ECO:0000313" key="4">
    <source>
        <dbReference type="Proteomes" id="UP000189370"/>
    </source>
</evidence>
<proteinExistence type="inferred from homology"/>
<evidence type="ECO:0000259" key="2">
    <source>
        <dbReference type="Pfam" id="PF00582"/>
    </source>
</evidence>
<sequence length="298" mass="31379">MYDSVLVPTDGSDHAARVARHALGLARWFDATVHVLSVVDVSATGGVFDAGGVSPAFVERLEDDAADAIERIESMADDDRVRSAVLKGSPAPTILEYAGDHDIDLIAMGTHGRTGVSRYVTGSVTERVVRQSDVPVMTARVTDRSEWTGGYDEILLPTDGSEAAAAAIDHALAIATRTDARVHVVSVVDVTTVAGRPTILAPNDILAKFESDAETAVETVAAAVRDAGLDVVTHVRKEIPSQGLLEYVDDHDIDLVAMGTHGRTGVDRVLLGSTTERFVRRAPVPVLAVGPDADGGSN</sequence>
<feature type="domain" description="UspA" evidence="2">
    <location>
        <begin position="1"/>
        <end position="139"/>
    </location>
</feature>
<dbReference type="PANTHER" id="PTHR46268">
    <property type="entry name" value="STRESS RESPONSE PROTEIN NHAX"/>
    <property type="match status" value="1"/>
</dbReference>
<protein>
    <submittedName>
        <fullName evidence="3">Universal stress protein</fullName>
    </submittedName>
</protein>
<dbReference type="AlphaFoldDB" id="A0A1S8AWV9"/>
<dbReference type="CDD" id="cd00293">
    <property type="entry name" value="USP-like"/>
    <property type="match status" value="2"/>
</dbReference>
<dbReference type="PRINTS" id="PR01438">
    <property type="entry name" value="UNVRSLSTRESS"/>
</dbReference>
<reference evidence="4" key="1">
    <citation type="submission" date="2016-04" db="EMBL/GenBank/DDBJ databases">
        <authorList>
            <person name="Chen S.-C."/>
            <person name="Lai M.-C."/>
        </authorList>
    </citation>
    <scope>NUCLEOTIDE SEQUENCE [LARGE SCALE GENOMIC DNA]</scope>
    <source>
        <strain evidence="4">AB14</strain>
    </source>
</reference>
<dbReference type="PANTHER" id="PTHR46268:SF6">
    <property type="entry name" value="UNIVERSAL STRESS PROTEIN UP12"/>
    <property type="match status" value="1"/>
</dbReference>
<comment type="caution">
    <text evidence="3">The sequence shown here is derived from an EMBL/GenBank/DDBJ whole genome shotgun (WGS) entry which is preliminary data.</text>
</comment>
<evidence type="ECO:0000256" key="1">
    <source>
        <dbReference type="ARBA" id="ARBA00008791"/>
    </source>
</evidence>
<gene>
    <name evidence="3" type="ORF">A6E15_09895</name>
</gene>
<evidence type="ECO:0000313" key="3">
    <source>
        <dbReference type="EMBL" id="OLZ41280.1"/>
    </source>
</evidence>